<evidence type="ECO:0000313" key="10">
    <source>
        <dbReference type="Ensembl" id="ENSEBUP00000018270.1"/>
    </source>
</evidence>
<feature type="coiled-coil region" evidence="8">
    <location>
        <begin position="652"/>
        <end position="721"/>
    </location>
</feature>
<feature type="coiled-coil region" evidence="8">
    <location>
        <begin position="241"/>
        <end position="296"/>
    </location>
</feature>
<comment type="subcellular location">
    <subcellularLocation>
        <location evidence="1">Cytoplasm</location>
        <location evidence="1">Cytoskeleton</location>
        <location evidence="1">Cilium basal body</location>
    </subcellularLocation>
    <subcellularLocation>
        <location evidence="2">Cytoplasm</location>
        <location evidence="2">Cytoskeleton</location>
        <location evidence="2">Microtubule organizing center</location>
        <location evidence="2">Centrosome</location>
    </subcellularLocation>
</comment>
<dbReference type="PANTHER" id="PTHR18879:SF20">
    <property type="entry name" value="CENTROSOMAL PROTEIN OF 290 KDA"/>
    <property type="match status" value="1"/>
</dbReference>
<dbReference type="GO" id="GO:1905515">
    <property type="term" value="P:non-motile cilium assembly"/>
    <property type="evidence" value="ECO:0007669"/>
    <property type="project" value="TreeGrafter"/>
</dbReference>
<evidence type="ECO:0000256" key="6">
    <source>
        <dbReference type="ARBA" id="ARBA00023212"/>
    </source>
</evidence>
<evidence type="ECO:0000256" key="7">
    <source>
        <dbReference type="ARBA" id="ARBA00023273"/>
    </source>
</evidence>
<keyword evidence="7" id="KW-0966">Cell projection</keyword>
<evidence type="ECO:0000313" key="11">
    <source>
        <dbReference type="Proteomes" id="UP000694388"/>
    </source>
</evidence>
<evidence type="ECO:0000256" key="8">
    <source>
        <dbReference type="SAM" id="Coils"/>
    </source>
</evidence>
<feature type="domain" description="Centrosomal protein of 290kDa coiled-coil region" evidence="9">
    <location>
        <begin position="160"/>
        <end position="285"/>
    </location>
</feature>
<keyword evidence="3" id="KW-0963">Cytoplasm</keyword>
<evidence type="ECO:0000256" key="4">
    <source>
        <dbReference type="ARBA" id="ARBA00022794"/>
    </source>
</evidence>
<dbReference type="GeneTree" id="ENSGT00730000111039"/>
<evidence type="ECO:0000259" key="9">
    <source>
        <dbReference type="Pfam" id="PF16574"/>
    </source>
</evidence>
<feature type="coiled-coil region" evidence="8">
    <location>
        <begin position="90"/>
        <end position="124"/>
    </location>
</feature>
<dbReference type="Ensembl" id="ENSEBUT00000018846.1">
    <property type="protein sequence ID" value="ENSEBUP00000018270.1"/>
    <property type="gene ID" value="ENSEBUG00000011395.1"/>
</dbReference>
<accession>A0A8C4WXV1</accession>
<keyword evidence="11" id="KW-1185">Reference proteome</keyword>
<dbReference type="PANTHER" id="PTHR18879">
    <property type="entry name" value="CENTROSOMAL PROTEIN OF 290 KDA"/>
    <property type="match status" value="1"/>
</dbReference>
<organism evidence="10 11">
    <name type="scientific">Eptatretus burgeri</name>
    <name type="common">Inshore hagfish</name>
    <dbReference type="NCBI Taxonomy" id="7764"/>
    <lineage>
        <taxon>Eukaryota</taxon>
        <taxon>Metazoa</taxon>
        <taxon>Chordata</taxon>
        <taxon>Craniata</taxon>
        <taxon>Vertebrata</taxon>
        <taxon>Cyclostomata</taxon>
        <taxon>Myxini</taxon>
        <taxon>Myxiniformes</taxon>
        <taxon>Myxinidae</taxon>
        <taxon>Eptatretinae</taxon>
        <taxon>Eptatretus</taxon>
    </lineage>
</organism>
<dbReference type="OMA" id="ISHEKEC"/>
<dbReference type="AlphaFoldDB" id="A0A8C4WXV1"/>
<dbReference type="InterPro" id="IPR026201">
    <property type="entry name" value="Cep290"/>
</dbReference>
<feature type="coiled-coil region" evidence="8">
    <location>
        <begin position="775"/>
        <end position="809"/>
    </location>
</feature>
<dbReference type="GO" id="GO:0034451">
    <property type="term" value="C:centriolar satellite"/>
    <property type="evidence" value="ECO:0007669"/>
    <property type="project" value="TreeGrafter"/>
</dbReference>
<keyword evidence="5 8" id="KW-0175">Coiled coil</keyword>
<dbReference type="GO" id="GO:0035869">
    <property type="term" value="C:ciliary transition zone"/>
    <property type="evidence" value="ECO:0007669"/>
    <property type="project" value="TreeGrafter"/>
</dbReference>
<evidence type="ECO:0000256" key="2">
    <source>
        <dbReference type="ARBA" id="ARBA00004300"/>
    </source>
</evidence>
<dbReference type="Pfam" id="PF16574">
    <property type="entry name" value="CEP209_CC5"/>
    <property type="match status" value="1"/>
</dbReference>
<dbReference type="GO" id="GO:1905349">
    <property type="term" value="P:ciliary transition zone assembly"/>
    <property type="evidence" value="ECO:0007669"/>
    <property type="project" value="TreeGrafter"/>
</dbReference>
<sequence>MIFFFSPFVELKTVITEWPYCFRQRELADVAIMQAKELHDRRQIKEKCLELLRQQLLEFQSQSDERALIGRLQQHIAALQVDEASAVQRLEKCTMQLKGLEAQNLRLEHRADDLHHQLLEARAEGRRHVGAVRAALQAERDRFKGAVPLAELELFVRDLRGLREQRNKAENDLEKARQERHAAEDLRAQVELKNHGLEELMEKLKHDHRSITLVGYYGKVHEARLRELQQHREAVRHKEQVEHLRALLIEQEGAVAALESELIHFNKVHEEREISLEQHEIELERQLEAYEKQQQEVLGTARQFEEVMGRLPDSNLPLAQQLEQVLQQVWQHVNAIVEAQTTSKLLEQRLKNKDEALRKAEAGLLSRDRLVNELRMQLPTSVESPPQVQGAAVTMQATHEDRVAVHELAVLRSHLQHKEQLLTKYQHLLQREREDHEAERQQQAAHTTALQHQLDTQADAAFSRFQETVKKFMQKIPGPSPSIEPTSRLSELQRALAAREETAVGLSEELKVARACAEHELQQAREEAELVNRELEQHHAAERERLERRARASDSELAMMEKELQLLREQQQQQHEVPIQEETARVHTLVEQLKNQLIIKEKQQKALSKAVLELRGELTRQAEQAVVAAAREENHSVQQLLDKHTHRLEECLSDARKRVRAQQDELNGVRLRESNTRQENERLRKQLARAECDLSRLRDEGKRATLQREELRRKLVRLQKATEVVTQPRQEELRREAIHLDEERAKSKAARKDTEETIKSDKRAVPDAVASWEEGKRWQNKVESLRSALKEKENEVEKLKKQVSTVKELLGRCVYIIISTNSILSFKCQASNNDAFLV</sequence>
<keyword evidence="4" id="KW-0970">Cilium biogenesis/degradation</keyword>
<dbReference type="InterPro" id="IPR032321">
    <property type="entry name" value="Cep209_CC5"/>
</dbReference>
<feature type="coiled-coil region" evidence="8">
    <location>
        <begin position="336"/>
        <end position="363"/>
    </location>
</feature>
<feature type="coiled-coil region" evidence="8">
    <location>
        <begin position="152"/>
        <end position="207"/>
    </location>
</feature>
<evidence type="ECO:0000256" key="3">
    <source>
        <dbReference type="ARBA" id="ARBA00022490"/>
    </source>
</evidence>
<reference evidence="10" key="1">
    <citation type="submission" date="2025-08" db="UniProtKB">
        <authorList>
            <consortium name="Ensembl"/>
        </authorList>
    </citation>
    <scope>IDENTIFICATION</scope>
</reference>
<dbReference type="Proteomes" id="UP000694388">
    <property type="component" value="Unplaced"/>
</dbReference>
<feature type="coiled-coil region" evidence="8">
    <location>
        <begin position="489"/>
        <end position="610"/>
    </location>
</feature>
<reference evidence="10" key="2">
    <citation type="submission" date="2025-09" db="UniProtKB">
        <authorList>
            <consortium name="Ensembl"/>
        </authorList>
    </citation>
    <scope>IDENTIFICATION</scope>
</reference>
<keyword evidence="6" id="KW-0206">Cytoskeleton</keyword>
<name>A0A8C4WXV1_EPTBU</name>
<feature type="coiled-coil region" evidence="8">
    <location>
        <begin position="415"/>
        <end position="442"/>
    </location>
</feature>
<dbReference type="GO" id="GO:0097711">
    <property type="term" value="P:ciliary basal body-plasma membrane docking"/>
    <property type="evidence" value="ECO:0007669"/>
    <property type="project" value="TreeGrafter"/>
</dbReference>
<evidence type="ECO:0000256" key="1">
    <source>
        <dbReference type="ARBA" id="ARBA00004120"/>
    </source>
</evidence>
<evidence type="ECO:0000256" key="5">
    <source>
        <dbReference type="ARBA" id="ARBA00023054"/>
    </source>
</evidence>
<protein>
    <recommendedName>
        <fullName evidence="9">Centrosomal protein of 290kDa coiled-coil region domain-containing protein</fullName>
    </recommendedName>
</protein>
<proteinExistence type="predicted"/>